<dbReference type="Pfam" id="PF10704">
    <property type="entry name" value="DUF2508"/>
    <property type="match status" value="1"/>
</dbReference>
<name>A0A9X3D003_9FLAO</name>
<dbReference type="AlphaFoldDB" id="A0A9X3D003"/>
<sequence length="74" mass="9014">MNMFFRKKGWLRKEYDEKLLLQIEELKSNWKNQSTLVEKSFDITEEAISDAKLAEAKYFFLFKEAKKRNVTVRY</sequence>
<accession>A0A9X3D003</accession>
<proteinExistence type="predicted"/>
<dbReference type="EMBL" id="JAPJDA010000040">
    <property type="protein sequence ID" value="MCX2839834.1"/>
    <property type="molecule type" value="Genomic_DNA"/>
</dbReference>
<organism evidence="1 2">
    <name type="scientific">Salinimicrobium profundisediminis</name>
    <dbReference type="NCBI Taxonomy" id="2994553"/>
    <lineage>
        <taxon>Bacteria</taxon>
        <taxon>Pseudomonadati</taxon>
        <taxon>Bacteroidota</taxon>
        <taxon>Flavobacteriia</taxon>
        <taxon>Flavobacteriales</taxon>
        <taxon>Flavobacteriaceae</taxon>
        <taxon>Salinimicrobium</taxon>
    </lineage>
</organism>
<gene>
    <name evidence="1" type="ORF">OQ279_17020</name>
</gene>
<evidence type="ECO:0000313" key="1">
    <source>
        <dbReference type="EMBL" id="MCX2839834.1"/>
    </source>
</evidence>
<protein>
    <submittedName>
        <fullName evidence="1">YaaL family protein</fullName>
    </submittedName>
</protein>
<evidence type="ECO:0000313" key="2">
    <source>
        <dbReference type="Proteomes" id="UP001148482"/>
    </source>
</evidence>
<keyword evidence="2" id="KW-1185">Reference proteome</keyword>
<dbReference type="Proteomes" id="UP001148482">
    <property type="component" value="Unassembled WGS sequence"/>
</dbReference>
<reference evidence="1" key="1">
    <citation type="submission" date="2022-11" db="EMBL/GenBank/DDBJ databases">
        <title>Salinimicrobium profundisediminis sp. nov., isolated from deep-sea sediment of the Mariana Trench.</title>
        <authorList>
            <person name="Fu H."/>
        </authorList>
    </citation>
    <scope>NUCLEOTIDE SEQUENCE</scope>
    <source>
        <strain evidence="1">MT39</strain>
    </source>
</reference>
<comment type="caution">
    <text evidence="1">The sequence shown here is derived from an EMBL/GenBank/DDBJ whole genome shotgun (WGS) entry which is preliminary data.</text>
</comment>
<dbReference type="InterPro" id="IPR019644">
    <property type="entry name" value="DUF2508"/>
</dbReference>